<keyword evidence="3" id="KW-1003">Cell membrane</keyword>
<dbReference type="Gene3D" id="3.40.720.10">
    <property type="entry name" value="Alkaline Phosphatase, subunit A"/>
    <property type="match status" value="1"/>
</dbReference>
<feature type="transmembrane region" description="Helical" evidence="7">
    <location>
        <begin position="154"/>
        <end position="173"/>
    </location>
</feature>
<evidence type="ECO:0000256" key="3">
    <source>
        <dbReference type="ARBA" id="ARBA00022475"/>
    </source>
</evidence>
<comment type="subcellular location">
    <subcellularLocation>
        <location evidence="1">Cell membrane</location>
        <topology evidence="1">Multi-pass membrane protein</topology>
    </subcellularLocation>
</comment>
<dbReference type="Pfam" id="PF00884">
    <property type="entry name" value="Sulfatase"/>
    <property type="match status" value="1"/>
</dbReference>
<evidence type="ECO:0000256" key="6">
    <source>
        <dbReference type="ARBA" id="ARBA00023136"/>
    </source>
</evidence>
<dbReference type="PANTHER" id="PTHR47371:SF3">
    <property type="entry name" value="PHOSPHOGLYCEROL TRANSFERASE I"/>
    <property type="match status" value="1"/>
</dbReference>
<feature type="transmembrane region" description="Helical" evidence="7">
    <location>
        <begin position="194"/>
        <end position="216"/>
    </location>
</feature>
<sequence length="653" mass="73252">MSANSEAAKPPKTTVAARLRQIGRLLPTAHWTYLLSLLLPLFALDLVFKVIRIRAQSSAPGPLGFVDEIRSDVFFNAALLVLWVGAFALARRVWLRALLLLVLHVSVILLLLLTAAGHFYYMKTGSLLETDTVVEFFTTFNQIRGAIAVEMGPIHWALLFGTIGYGLFGPALITRIVQGQWLPVLPKGRRRRPLTHFASVALVTGSAMALVLLSALPSFNGASAFSRNSVVNMAVNSVQAAWQRPPGGYVPPTRADIPDQTRLVKTAQTKKRNVVMIFMESERFKSTSLSDPSLATTPYLSELAKNSLVAQNAYAVLPHTSKSITAGNCGVEPPFDSENTEAEPNGLAAKCLPTLLKEQGYKSVFFQSATEKFERRRMLVHNFGYDEFYPLEDLSKAGYNHANYFGYEDDIMLKPSRDWALKHKNRPFLMTYLTVTSHHNYRVPADFPAQHLSDDPVLNNYLNTVRYQDRFVKQVINQYKKMGLYDNTIFVVMADHGEGFGEHGRKQHDDTIYNEGIKIPLLIHDPTRFKGGKTIETPVQNLAILPTVADLLGYDISGGHYRTTSMLDKPTNRPLMVSCFHEDRCLAYIKGSKKFIYHFGNRPDEFFDLAADPNETHNIIGEQNKAEINQIRTELLRWQAKVKATYALQRGSK</sequence>
<feature type="transmembrane region" description="Helical" evidence="7">
    <location>
        <begin position="73"/>
        <end position="90"/>
    </location>
</feature>
<keyword evidence="6 7" id="KW-0472">Membrane</keyword>
<evidence type="ECO:0000256" key="4">
    <source>
        <dbReference type="ARBA" id="ARBA00022692"/>
    </source>
</evidence>
<dbReference type="Proteomes" id="UP000704762">
    <property type="component" value="Unassembled WGS sequence"/>
</dbReference>
<dbReference type="InterPro" id="IPR017850">
    <property type="entry name" value="Alkaline_phosphatase_core_sf"/>
</dbReference>
<evidence type="ECO:0000256" key="7">
    <source>
        <dbReference type="SAM" id="Phobius"/>
    </source>
</evidence>
<accession>A0ABS2RPA4</accession>
<evidence type="ECO:0000256" key="5">
    <source>
        <dbReference type="ARBA" id="ARBA00022989"/>
    </source>
</evidence>
<dbReference type="InterPro" id="IPR000917">
    <property type="entry name" value="Sulfatase_N"/>
</dbReference>
<feature type="transmembrane region" description="Helical" evidence="7">
    <location>
        <begin position="97"/>
        <end position="121"/>
    </location>
</feature>
<keyword evidence="4 7" id="KW-0812">Transmembrane</keyword>
<dbReference type="PANTHER" id="PTHR47371">
    <property type="entry name" value="LIPOTEICHOIC ACID SYNTHASE"/>
    <property type="match status" value="1"/>
</dbReference>
<reference evidence="9 10" key="1">
    <citation type="submission" date="2021-01" db="EMBL/GenBank/DDBJ databases">
        <title>Sequencing the genomes of 1000 actinobacteria strains.</title>
        <authorList>
            <person name="Klenk H.-P."/>
        </authorList>
    </citation>
    <scope>NUCLEOTIDE SEQUENCE [LARGE SCALE GENOMIC DNA]</scope>
    <source>
        <strain evidence="9 10">DSM 18662</strain>
    </source>
</reference>
<dbReference type="CDD" id="cd16015">
    <property type="entry name" value="LTA_synthase"/>
    <property type="match status" value="1"/>
</dbReference>
<proteinExistence type="predicted"/>
<comment type="caution">
    <text evidence="9">The sequence shown here is derived from an EMBL/GenBank/DDBJ whole genome shotgun (WGS) entry which is preliminary data.</text>
</comment>
<feature type="domain" description="Sulfatase N-terminal" evidence="8">
    <location>
        <begin position="272"/>
        <end position="554"/>
    </location>
</feature>
<feature type="transmembrane region" description="Helical" evidence="7">
    <location>
        <begin position="31"/>
        <end position="53"/>
    </location>
</feature>
<dbReference type="SUPFAM" id="SSF53649">
    <property type="entry name" value="Alkaline phosphatase-like"/>
    <property type="match status" value="1"/>
</dbReference>
<evidence type="ECO:0000313" key="10">
    <source>
        <dbReference type="Proteomes" id="UP000704762"/>
    </source>
</evidence>
<dbReference type="RefSeq" id="WP_204919723.1">
    <property type="nucleotide sequence ID" value="NZ_BAAAQP010000003.1"/>
</dbReference>
<organism evidence="9 10">
    <name type="scientific">Microlunatus panaciterrae</name>
    <dbReference type="NCBI Taxonomy" id="400768"/>
    <lineage>
        <taxon>Bacteria</taxon>
        <taxon>Bacillati</taxon>
        <taxon>Actinomycetota</taxon>
        <taxon>Actinomycetes</taxon>
        <taxon>Propionibacteriales</taxon>
        <taxon>Propionibacteriaceae</taxon>
        <taxon>Microlunatus</taxon>
    </lineage>
</organism>
<keyword evidence="10" id="KW-1185">Reference proteome</keyword>
<dbReference type="InterPro" id="IPR050448">
    <property type="entry name" value="OpgB/LTA_synthase_biosynth"/>
</dbReference>
<evidence type="ECO:0000256" key="1">
    <source>
        <dbReference type="ARBA" id="ARBA00004651"/>
    </source>
</evidence>
<dbReference type="EMBL" id="JAFBCF010000001">
    <property type="protein sequence ID" value="MBM7800412.1"/>
    <property type="molecule type" value="Genomic_DNA"/>
</dbReference>
<comment type="pathway">
    <text evidence="2">Cell wall biogenesis; lipoteichoic acid biosynthesis.</text>
</comment>
<evidence type="ECO:0000259" key="8">
    <source>
        <dbReference type="Pfam" id="PF00884"/>
    </source>
</evidence>
<evidence type="ECO:0000313" key="9">
    <source>
        <dbReference type="EMBL" id="MBM7800412.1"/>
    </source>
</evidence>
<gene>
    <name evidence="9" type="ORF">JOE57_003333</name>
</gene>
<name>A0ABS2RPA4_9ACTN</name>
<evidence type="ECO:0000256" key="2">
    <source>
        <dbReference type="ARBA" id="ARBA00004936"/>
    </source>
</evidence>
<protein>
    <submittedName>
        <fullName evidence="9">Arylsulfatase A-like enzyme</fullName>
    </submittedName>
</protein>
<keyword evidence="5 7" id="KW-1133">Transmembrane helix</keyword>